<dbReference type="RefSeq" id="WP_344890805.1">
    <property type="nucleotide sequence ID" value="NZ_BAAAZP010000170.1"/>
</dbReference>
<organism evidence="1 2">
    <name type="scientific">Nonomuraea antimicrobica</name>
    <dbReference type="NCBI Taxonomy" id="561173"/>
    <lineage>
        <taxon>Bacteria</taxon>
        <taxon>Bacillati</taxon>
        <taxon>Actinomycetota</taxon>
        <taxon>Actinomycetes</taxon>
        <taxon>Streptosporangiales</taxon>
        <taxon>Streptosporangiaceae</taxon>
        <taxon>Nonomuraea</taxon>
    </lineage>
</organism>
<name>A0ABP7D9D8_9ACTN</name>
<dbReference type="Proteomes" id="UP001500902">
    <property type="component" value="Unassembled WGS sequence"/>
</dbReference>
<sequence>MVIWDMHDLDTGGFTVKSATVEVDSLVKGRVLCHHTFGIGVEVDDPIHTYAHAGRALVRDRAADTFADHPRIGVRISGVVLGYSPEGMLF</sequence>
<proteinExistence type="predicted"/>
<evidence type="ECO:0000313" key="1">
    <source>
        <dbReference type="EMBL" id="GAA3702686.1"/>
    </source>
</evidence>
<dbReference type="EMBL" id="BAAAZP010000170">
    <property type="protein sequence ID" value="GAA3702686.1"/>
    <property type="molecule type" value="Genomic_DNA"/>
</dbReference>
<protein>
    <submittedName>
        <fullName evidence="1">Uncharacterized protein</fullName>
    </submittedName>
</protein>
<keyword evidence="2" id="KW-1185">Reference proteome</keyword>
<gene>
    <name evidence="1" type="ORF">GCM10022224_080610</name>
</gene>
<accession>A0ABP7D9D8</accession>
<evidence type="ECO:0000313" key="2">
    <source>
        <dbReference type="Proteomes" id="UP001500902"/>
    </source>
</evidence>
<reference evidence="2" key="1">
    <citation type="journal article" date="2019" name="Int. J. Syst. Evol. Microbiol.">
        <title>The Global Catalogue of Microorganisms (GCM) 10K type strain sequencing project: providing services to taxonomists for standard genome sequencing and annotation.</title>
        <authorList>
            <consortium name="The Broad Institute Genomics Platform"/>
            <consortium name="The Broad Institute Genome Sequencing Center for Infectious Disease"/>
            <person name="Wu L."/>
            <person name="Ma J."/>
        </authorList>
    </citation>
    <scope>NUCLEOTIDE SEQUENCE [LARGE SCALE GENOMIC DNA]</scope>
    <source>
        <strain evidence="2">JCM 16904</strain>
    </source>
</reference>
<comment type="caution">
    <text evidence="1">The sequence shown here is derived from an EMBL/GenBank/DDBJ whole genome shotgun (WGS) entry which is preliminary data.</text>
</comment>